<keyword evidence="3" id="KW-1185">Reference proteome</keyword>
<feature type="region of interest" description="Disordered" evidence="1">
    <location>
        <begin position="27"/>
        <end position="48"/>
    </location>
</feature>
<dbReference type="RefSeq" id="WP_052371737.1">
    <property type="nucleotide sequence ID" value="NZ_BSTI01000002.1"/>
</dbReference>
<name>A0A9W6VFG7_9PSEU</name>
<reference evidence="2" key="1">
    <citation type="submission" date="2023-03" db="EMBL/GenBank/DDBJ databases">
        <title>Amycolatopsis taiwanensis NBRC 103393.</title>
        <authorList>
            <person name="Ichikawa N."/>
            <person name="Sato H."/>
            <person name="Tonouchi N."/>
        </authorList>
    </citation>
    <scope>NUCLEOTIDE SEQUENCE</scope>
    <source>
        <strain evidence="2">NBRC 103393</strain>
    </source>
</reference>
<dbReference type="Proteomes" id="UP001165136">
    <property type="component" value="Unassembled WGS sequence"/>
</dbReference>
<dbReference type="EMBL" id="BSTI01000002">
    <property type="protein sequence ID" value="GLY64491.1"/>
    <property type="molecule type" value="Genomic_DNA"/>
</dbReference>
<protein>
    <submittedName>
        <fullName evidence="2">Uncharacterized protein</fullName>
    </submittedName>
</protein>
<sequence length="150" mass="16458">MTHTTVDTALSPLRPYEPDREHVDLLETGADVPSGPGGPGGKPNGPPIELRHLRAVLNLILEVRAGYRPPAQLHALVHPRLVRLLSEEPTVTTGRYTLKSVRACRVAPDAVEACGTAHSQGRAYAVVARFERADQGWRCVCFNLIRPRRT</sequence>
<dbReference type="AlphaFoldDB" id="A0A9W6VFG7"/>
<organism evidence="2 3">
    <name type="scientific">Amycolatopsis taiwanensis</name>
    <dbReference type="NCBI Taxonomy" id="342230"/>
    <lineage>
        <taxon>Bacteria</taxon>
        <taxon>Bacillati</taxon>
        <taxon>Actinomycetota</taxon>
        <taxon>Actinomycetes</taxon>
        <taxon>Pseudonocardiales</taxon>
        <taxon>Pseudonocardiaceae</taxon>
        <taxon>Amycolatopsis</taxon>
    </lineage>
</organism>
<evidence type="ECO:0000313" key="2">
    <source>
        <dbReference type="EMBL" id="GLY64491.1"/>
    </source>
</evidence>
<comment type="caution">
    <text evidence="2">The sequence shown here is derived from an EMBL/GenBank/DDBJ whole genome shotgun (WGS) entry which is preliminary data.</text>
</comment>
<gene>
    <name evidence="2" type="ORF">Atai01_11100</name>
</gene>
<proteinExistence type="predicted"/>
<evidence type="ECO:0000313" key="3">
    <source>
        <dbReference type="Proteomes" id="UP001165136"/>
    </source>
</evidence>
<evidence type="ECO:0000256" key="1">
    <source>
        <dbReference type="SAM" id="MobiDB-lite"/>
    </source>
</evidence>
<accession>A0A9W6VFG7</accession>
<dbReference type="InterPro" id="IPR045596">
    <property type="entry name" value="DUF6459"/>
</dbReference>
<dbReference type="Pfam" id="PF20060">
    <property type="entry name" value="DUF6459"/>
    <property type="match status" value="1"/>
</dbReference>